<protein>
    <recommendedName>
        <fullName evidence="1">WYL domain-containing protein</fullName>
    </recommendedName>
</protein>
<dbReference type="Proteomes" id="UP000637628">
    <property type="component" value="Unassembled WGS sequence"/>
</dbReference>
<dbReference type="Pfam" id="PF13280">
    <property type="entry name" value="WYL"/>
    <property type="match status" value="1"/>
</dbReference>
<evidence type="ECO:0000313" key="3">
    <source>
        <dbReference type="Proteomes" id="UP000637628"/>
    </source>
</evidence>
<organism evidence="2 3">
    <name type="scientific">Paractinoplanes durhamensis</name>
    <dbReference type="NCBI Taxonomy" id="113563"/>
    <lineage>
        <taxon>Bacteria</taxon>
        <taxon>Bacillati</taxon>
        <taxon>Actinomycetota</taxon>
        <taxon>Actinomycetes</taxon>
        <taxon>Micromonosporales</taxon>
        <taxon>Micromonosporaceae</taxon>
        <taxon>Paractinoplanes</taxon>
    </lineage>
</organism>
<gene>
    <name evidence="2" type="ORF">Adu01nite_27320</name>
</gene>
<proteinExistence type="predicted"/>
<feature type="domain" description="WYL" evidence="1">
    <location>
        <begin position="2"/>
        <end position="29"/>
    </location>
</feature>
<comment type="caution">
    <text evidence="2">The sequence shown here is derived from an EMBL/GenBank/DDBJ whole genome shotgun (WGS) entry which is preliminary data.</text>
</comment>
<evidence type="ECO:0000313" key="2">
    <source>
        <dbReference type="EMBL" id="GIE01382.1"/>
    </source>
</evidence>
<accession>A0ABQ3YUV9</accession>
<sequence>MITWDGRWYVVAWDLDRADWRTFRVDRIALRTPNGPRFTPRDLPELTAAVADLGRRFRRAAR</sequence>
<reference evidence="2 3" key="1">
    <citation type="submission" date="2021-01" db="EMBL/GenBank/DDBJ databases">
        <title>Whole genome shotgun sequence of Actinoplanes durhamensis NBRC 14914.</title>
        <authorList>
            <person name="Komaki H."/>
            <person name="Tamura T."/>
        </authorList>
    </citation>
    <scope>NUCLEOTIDE SEQUENCE [LARGE SCALE GENOMIC DNA]</scope>
    <source>
        <strain evidence="2 3">NBRC 14914</strain>
    </source>
</reference>
<dbReference type="InterPro" id="IPR026881">
    <property type="entry name" value="WYL_dom"/>
</dbReference>
<keyword evidence="3" id="KW-1185">Reference proteome</keyword>
<name>A0ABQ3YUV9_9ACTN</name>
<dbReference type="PROSITE" id="PS52050">
    <property type="entry name" value="WYL"/>
    <property type="match status" value="1"/>
</dbReference>
<evidence type="ECO:0000259" key="1">
    <source>
        <dbReference type="Pfam" id="PF13280"/>
    </source>
</evidence>
<dbReference type="EMBL" id="BOML01000021">
    <property type="protein sequence ID" value="GIE01382.1"/>
    <property type="molecule type" value="Genomic_DNA"/>
</dbReference>